<keyword evidence="2" id="KW-1185">Reference proteome</keyword>
<reference evidence="1 2" key="1">
    <citation type="submission" date="2020-01" db="EMBL/GenBank/DDBJ databases">
        <title>Genome sequencing of strain KACC 21265.</title>
        <authorList>
            <person name="Heo J."/>
            <person name="Kim S.-J."/>
            <person name="Kim J.-S."/>
            <person name="Hong S.-B."/>
            <person name="Kwon S.-W."/>
        </authorList>
    </citation>
    <scope>NUCLEOTIDE SEQUENCE [LARGE SCALE GENOMIC DNA]</scope>
    <source>
        <strain evidence="1 2">KACC 21265</strain>
    </source>
</reference>
<dbReference type="KEGG" id="xyk:GT347_15960"/>
<protein>
    <submittedName>
        <fullName evidence="1">Uncharacterized protein</fullName>
    </submittedName>
</protein>
<dbReference type="EMBL" id="CP047650">
    <property type="protein sequence ID" value="QHI99339.1"/>
    <property type="molecule type" value="Genomic_DNA"/>
</dbReference>
<accession>A0A857J8G4</accession>
<evidence type="ECO:0000313" key="1">
    <source>
        <dbReference type="EMBL" id="QHI99339.1"/>
    </source>
</evidence>
<proteinExistence type="predicted"/>
<dbReference type="Proteomes" id="UP000464787">
    <property type="component" value="Chromosome"/>
</dbReference>
<dbReference type="RefSeq" id="WP_160553152.1">
    <property type="nucleotide sequence ID" value="NZ_CP047650.1"/>
</dbReference>
<evidence type="ECO:0000313" key="2">
    <source>
        <dbReference type="Proteomes" id="UP000464787"/>
    </source>
</evidence>
<name>A0A857J8G4_9BURK</name>
<dbReference type="AlphaFoldDB" id="A0A857J8G4"/>
<organism evidence="1 2">
    <name type="scientific">Xylophilus rhododendri</name>
    <dbReference type="NCBI Taxonomy" id="2697032"/>
    <lineage>
        <taxon>Bacteria</taxon>
        <taxon>Pseudomonadati</taxon>
        <taxon>Pseudomonadota</taxon>
        <taxon>Betaproteobacteria</taxon>
        <taxon>Burkholderiales</taxon>
        <taxon>Xylophilus</taxon>
    </lineage>
</organism>
<sequence length="137" mass="15011">MQSKAHAVQTSAHASAPAELDMFGDVDPLQAREDIHVVDALTFTGVLTQDAHFRMSARTAGEEPVPVVVYELQCQLGAVTFGVHGEEPYPRARRMAAEARANHCRKGTHLTLDAKHLEVRIVMPHVVKVTVLQAQPQ</sequence>
<gene>
    <name evidence="1" type="ORF">GT347_15960</name>
</gene>